<keyword evidence="2" id="KW-0472">Membrane</keyword>
<dbReference type="AlphaFoldDB" id="A0A5R9GQI4"/>
<comment type="caution">
    <text evidence="5">The sequence shown here is derived from an EMBL/GenBank/DDBJ whole genome shotgun (WGS) entry which is preliminary data.</text>
</comment>
<keyword evidence="2" id="KW-1133">Transmembrane helix</keyword>
<dbReference type="GO" id="GO:0030313">
    <property type="term" value="C:cell envelope"/>
    <property type="evidence" value="ECO:0007669"/>
    <property type="project" value="UniProtKB-SubCell"/>
</dbReference>
<dbReference type="Gene3D" id="2.40.30.170">
    <property type="match status" value="1"/>
</dbReference>
<reference evidence="5 6" key="1">
    <citation type="journal article" date="2019" name="Appl. Environ. Microbiol.">
        <title>Environmental Evidence and Genomic Insight of Iron-oxidizing Bacteria Preference Towards More Corrosion Resistant Stainless Steel at Higher Salinities.</title>
        <authorList>
            <person name="Garrison C.E."/>
            <person name="Price K.A."/>
            <person name="Field E.K."/>
        </authorList>
    </citation>
    <scope>NUCLEOTIDE SEQUENCE [LARGE SCALE GENOMIC DNA]</scope>
    <source>
        <strain evidence="5 6">P3</strain>
    </source>
</reference>
<dbReference type="Pfam" id="PF25917">
    <property type="entry name" value="BSH_RND"/>
    <property type="match status" value="1"/>
</dbReference>
<dbReference type="PANTHER" id="PTHR30386:SF19">
    <property type="entry name" value="MULTIDRUG EXPORT PROTEIN EMRA-RELATED"/>
    <property type="match status" value="1"/>
</dbReference>
<dbReference type="InterPro" id="IPR058634">
    <property type="entry name" value="AaeA-lik-b-barrel"/>
</dbReference>
<comment type="subcellular location">
    <subcellularLocation>
        <location evidence="1">Cell envelope</location>
    </subcellularLocation>
</comment>
<accession>A0A5R9GQI4</accession>
<dbReference type="InterPro" id="IPR050739">
    <property type="entry name" value="MFP"/>
</dbReference>
<sequence>MSEINDTRGVMTSMKRIVLLFMIPLLATAIAVWFYLQSSRYVSTDDAYVRADRLYVAAEVSGRISSLPVHEHQQVHAGDLLFTIDEQPYRLALDAAEANLAQVANDIEVLKASYRQKQALIAQAADDVSYFQRAYERARKFARSGASSETALDDAQHRLDGARLRQQVVQRELDQLMVQMGAPDRPVESYFRYRKAKADRDRAALELQHTRVYAGCDGVIGPLNVVDGDYVQAGKSLFAVVSADYYIVAHLKETALTHVQAGQLAELRIDTYPDRIFQGRVESISPATGAEFSLLPAENSSGNWVKVVQRVTVRLAFDKSEKLPALRSGLSVDARIFIAPVADALSASGSH</sequence>
<organism evidence="5 6">
    <name type="scientific">Mariprofundus erugo</name>
    <dbReference type="NCBI Taxonomy" id="2528639"/>
    <lineage>
        <taxon>Bacteria</taxon>
        <taxon>Pseudomonadati</taxon>
        <taxon>Pseudomonadota</taxon>
        <taxon>Candidatius Mariprofundia</taxon>
        <taxon>Mariprofundales</taxon>
        <taxon>Mariprofundaceae</taxon>
        <taxon>Mariprofundus</taxon>
    </lineage>
</organism>
<evidence type="ECO:0000313" key="6">
    <source>
        <dbReference type="Proteomes" id="UP000306585"/>
    </source>
</evidence>
<evidence type="ECO:0000313" key="5">
    <source>
        <dbReference type="EMBL" id="TLS66232.1"/>
    </source>
</evidence>
<evidence type="ECO:0000256" key="1">
    <source>
        <dbReference type="ARBA" id="ARBA00004196"/>
    </source>
</evidence>
<dbReference type="Pfam" id="PF25963">
    <property type="entry name" value="Beta-barrel_AAEA"/>
    <property type="match status" value="1"/>
</dbReference>
<keyword evidence="2" id="KW-0812">Transmembrane</keyword>
<feature type="domain" description="Multidrug resistance protein MdtA-like barrel-sandwich hybrid" evidence="3">
    <location>
        <begin position="56"/>
        <end position="241"/>
    </location>
</feature>
<dbReference type="PANTHER" id="PTHR30386">
    <property type="entry name" value="MEMBRANE FUSION SUBUNIT OF EMRAB-TOLC MULTIDRUG EFFLUX PUMP"/>
    <property type="match status" value="1"/>
</dbReference>
<name>A0A5R9GQI4_9PROT</name>
<dbReference type="EMBL" id="VBRY01000010">
    <property type="protein sequence ID" value="TLS66232.1"/>
    <property type="molecule type" value="Genomic_DNA"/>
</dbReference>
<dbReference type="SUPFAM" id="SSF111369">
    <property type="entry name" value="HlyD-like secretion proteins"/>
    <property type="match status" value="2"/>
</dbReference>
<protein>
    <submittedName>
        <fullName evidence="5">HlyD family secretion protein</fullName>
    </submittedName>
</protein>
<proteinExistence type="predicted"/>
<evidence type="ECO:0000256" key="2">
    <source>
        <dbReference type="SAM" id="Phobius"/>
    </source>
</evidence>
<dbReference type="InterPro" id="IPR058625">
    <property type="entry name" value="MdtA-like_BSH"/>
</dbReference>
<dbReference type="GO" id="GO:0055085">
    <property type="term" value="P:transmembrane transport"/>
    <property type="evidence" value="ECO:0007669"/>
    <property type="project" value="InterPro"/>
</dbReference>
<keyword evidence="6" id="KW-1185">Reference proteome</keyword>
<dbReference type="Proteomes" id="UP000306585">
    <property type="component" value="Unassembled WGS sequence"/>
</dbReference>
<evidence type="ECO:0000259" key="3">
    <source>
        <dbReference type="Pfam" id="PF25917"/>
    </source>
</evidence>
<dbReference type="RefSeq" id="WP_138239763.1">
    <property type="nucleotide sequence ID" value="NZ_VBRY01000010.1"/>
</dbReference>
<evidence type="ECO:0000259" key="4">
    <source>
        <dbReference type="Pfam" id="PF25963"/>
    </source>
</evidence>
<dbReference type="Gene3D" id="2.40.50.100">
    <property type="match status" value="1"/>
</dbReference>
<feature type="transmembrane region" description="Helical" evidence="2">
    <location>
        <begin position="17"/>
        <end position="36"/>
    </location>
</feature>
<feature type="domain" description="p-hydroxybenzoic acid efflux pump subunit AaeA-like beta-barrel" evidence="4">
    <location>
        <begin position="245"/>
        <end position="331"/>
    </location>
</feature>
<gene>
    <name evidence="5" type="ORF">FEF65_10425</name>
</gene>